<dbReference type="Pfam" id="PF04634">
    <property type="entry name" value="YezG-like"/>
    <property type="match status" value="1"/>
</dbReference>
<gene>
    <name evidence="2" type="ORF">KHZ90_06850</name>
</gene>
<organism evidence="2 3">
    <name type="scientific">Veillonella parvula</name>
    <name type="common">Staphylococcus parvulus</name>
    <dbReference type="NCBI Taxonomy" id="29466"/>
    <lineage>
        <taxon>Bacteria</taxon>
        <taxon>Bacillati</taxon>
        <taxon>Bacillota</taxon>
        <taxon>Negativicutes</taxon>
        <taxon>Veillonellales</taxon>
        <taxon>Veillonellaceae</taxon>
        <taxon>Veillonella</taxon>
    </lineage>
</organism>
<dbReference type="InterPro" id="IPR036170">
    <property type="entry name" value="YezG-like_sf"/>
</dbReference>
<comment type="caution">
    <text evidence="2">The sequence shown here is derived from an EMBL/GenBank/DDBJ whole genome shotgun (WGS) entry which is preliminary data.</text>
</comment>
<feature type="chain" id="PRO_5036922121" evidence="1">
    <location>
        <begin position="26"/>
        <end position="190"/>
    </location>
</feature>
<protein>
    <submittedName>
        <fullName evidence="2">DUF600 family protein</fullName>
    </submittedName>
</protein>
<feature type="signal peptide" evidence="1">
    <location>
        <begin position="1"/>
        <end position="25"/>
    </location>
</feature>
<evidence type="ECO:0000313" key="2">
    <source>
        <dbReference type="EMBL" id="MBS4893481.1"/>
    </source>
</evidence>
<dbReference type="InterPro" id="IPR006728">
    <property type="entry name" value="YezG-like"/>
</dbReference>
<dbReference type="Proteomes" id="UP000778864">
    <property type="component" value="Unassembled WGS sequence"/>
</dbReference>
<keyword evidence="1" id="KW-0732">Signal</keyword>
<dbReference type="RefSeq" id="WP_008714829.1">
    <property type="nucleotide sequence ID" value="NZ_CAUORF010000012.1"/>
</dbReference>
<accession>A0A942WMR4</accession>
<reference evidence="2" key="1">
    <citation type="submission" date="2021-02" db="EMBL/GenBank/DDBJ databases">
        <title>Infant gut strain persistence is associated with maternal origin, phylogeny, and functional potential including surface adhesion and iron acquisition.</title>
        <authorList>
            <person name="Lou Y.C."/>
        </authorList>
    </citation>
    <scope>NUCLEOTIDE SEQUENCE</scope>
    <source>
        <strain evidence="2">L3_108_031G1_dasL3_108_031G1_concoct_20</strain>
    </source>
</reference>
<evidence type="ECO:0000313" key="3">
    <source>
        <dbReference type="Proteomes" id="UP000778864"/>
    </source>
</evidence>
<proteinExistence type="predicted"/>
<dbReference type="SUPFAM" id="SSF160424">
    <property type="entry name" value="BH3703-like"/>
    <property type="match status" value="1"/>
</dbReference>
<name>A0A942WMR4_VEIPA</name>
<dbReference type="EMBL" id="JAGZMU010000003">
    <property type="protein sequence ID" value="MBS4893481.1"/>
    <property type="molecule type" value="Genomic_DNA"/>
</dbReference>
<dbReference type="Gene3D" id="3.30.500.20">
    <property type="entry name" value="BH3703-like domains"/>
    <property type="match status" value="1"/>
</dbReference>
<evidence type="ECO:0000256" key="1">
    <source>
        <dbReference type="SAM" id="SignalP"/>
    </source>
</evidence>
<dbReference type="AlphaFoldDB" id="A0A942WMR4"/>
<sequence>MKKIALTALAVMAVVGMFAVQPADAKKVEQDPVVAPIDMPMNDEIQQVNGVSKSTNKETRRLSNNLAEATKVMIKKNWKTIYIKAVPTGDKDAVRFYYKDNRGQVYNGQVIRNTGLSKGKYMAGSLHQTEALQELVNHLQQNDQEVPSSIDIIITQEGYRIKTIFNYNEDTSNLPAYLQQYEQQNFPSMK</sequence>